<reference evidence="3 4" key="1">
    <citation type="submission" date="2023-09" db="EMBL/GenBank/DDBJ databases">
        <authorList>
            <person name="Wang M."/>
        </authorList>
    </citation>
    <scope>NUCLEOTIDE SEQUENCE [LARGE SCALE GENOMIC DNA]</scope>
    <source>
        <strain evidence="3">GT-2023</strain>
        <tissue evidence="3">Liver</tissue>
    </source>
</reference>
<evidence type="ECO:0000313" key="3">
    <source>
        <dbReference type="EMBL" id="KAL1250493.1"/>
    </source>
</evidence>
<protein>
    <submittedName>
        <fullName evidence="3">Uncharacterized protein</fullName>
    </submittedName>
</protein>
<dbReference type="InterPro" id="IPR032675">
    <property type="entry name" value="LRR_dom_sf"/>
</dbReference>
<keyword evidence="4" id="KW-1185">Reference proteome</keyword>
<dbReference type="Gene3D" id="3.80.10.10">
    <property type="entry name" value="Ribonuclease Inhibitor"/>
    <property type="match status" value="1"/>
</dbReference>
<dbReference type="EMBL" id="JAYMGO010000022">
    <property type="protein sequence ID" value="KAL1250493.1"/>
    <property type="molecule type" value="Genomic_DNA"/>
</dbReference>
<organism evidence="3 4">
    <name type="scientific">Cirrhinus molitorella</name>
    <name type="common">mud carp</name>
    <dbReference type="NCBI Taxonomy" id="172907"/>
    <lineage>
        <taxon>Eukaryota</taxon>
        <taxon>Metazoa</taxon>
        <taxon>Chordata</taxon>
        <taxon>Craniata</taxon>
        <taxon>Vertebrata</taxon>
        <taxon>Euteleostomi</taxon>
        <taxon>Actinopterygii</taxon>
        <taxon>Neopterygii</taxon>
        <taxon>Teleostei</taxon>
        <taxon>Ostariophysi</taxon>
        <taxon>Cypriniformes</taxon>
        <taxon>Cyprinidae</taxon>
        <taxon>Labeoninae</taxon>
        <taxon>Labeonini</taxon>
        <taxon>Cirrhinus</taxon>
    </lineage>
</organism>
<evidence type="ECO:0000256" key="2">
    <source>
        <dbReference type="ARBA" id="ARBA00022737"/>
    </source>
</evidence>
<evidence type="ECO:0000313" key="4">
    <source>
        <dbReference type="Proteomes" id="UP001558613"/>
    </source>
</evidence>
<proteinExistence type="predicted"/>
<accession>A0ABR3LCE2</accession>
<dbReference type="Proteomes" id="UP001558613">
    <property type="component" value="Unassembled WGS sequence"/>
</dbReference>
<dbReference type="PANTHER" id="PTHR24106">
    <property type="entry name" value="NACHT, LRR AND CARD DOMAINS-CONTAINING"/>
    <property type="match status" value="1"/>
</dbReference>
<feature type="non-terminal residue" evidence="3">
    <location>
        <position position="1"/>
    </location>
</feature>
<dbReference type="InterPro" id="IPR051261">
    <property type="entry name" value="NLR"/>
</dbReference>
<keyword evidence="1" id="KW-0433">Leucine-rich repeat</keyword>
<evidence type="ECO:0000256" key="1">
    <source>
        <dbReference type="ARBA" id="ARBA00022614"/>
    </source>
</evidence>
<comment type="caution">
    <text evidence="3">The sequence shown here is derived from an EMBL/GenBank/DDBJ whole genome shotgun (WGS) entry which is preliminary data.</text>
</comment>
<keyword evidence="2" id="KW-0677">Repeat</keyword>
<dbReference type="SUPFAM" id="SSF52047">
    <property type="entry name" value="RNI-like"/>
    <property type="match status" value="1"/>
</dbReference>
<gene>
    <name evidence="3" type="ORF">QQF64_018289</name>
</gene>
<sequence>LSGCMVTEKGCHYVSSALSSNHSHLRELDLSYNHPGDSGVRLLSEKQEDPKIGLEKVNVDHGGKSRIKAGLHKYACRLTLDLNTINTQLRLSEENRMMMKHKVRSTRAHILVDDEYVECLTAVSSSAL</sequence>
<name>A0ABR3LCE2_9TELE</name>